<dbReference type="EMBL" id="JAHDYR010000065">
    <property type="protein sequence ID" value="KAG9390320.1"/>
    <property type="molecule type" value="Genomic_DNA"/>
</dbReference>
<sequence length="597" mass="67367">MNFPEAFRSTFVFVLHGVWTFKDVFGDDNSIETDIFLTYQLKRNGTMSRAITPFHVNMEETPNVDSVSTLEFDVNHAMETDEFRPRGDPGMYTLTQLEPYVRASSEETWVIISKAMIIPLMSLDVPSFDPLPNAPQHPTHDHPAADIVSVNVWTKQVEDIKRKVVLNTEKGRCLVCGDVILSSTKVSRIIRLLPSTQASYHPHQLPPTIHTRYKSRFHWTILLPNREPSRIGHASDEDANLAFRWAAMETDTGHMMIPIIVAVMDIAKHKALALSYTDKSVPFDVCTMPSLDTLSDAVSRATRRPGPRSDFLRNANRRKHVLKQHSTPEMLSNVAIHNVPDTITVNTASGLTADQTTDKPSPPTQVDTLSYEGFTSCIVSTGRILISGKDDLRRKWQRGRSVACLGGLIVSDPYRIIHARVLRPCGAMPIFEYLPTNLPADAGYLSEQGPAFDLIHNTAKGTRDIISLWYNVVPGGSVVNAFFRAIGDVILGEDHNRPHMYIRVSELTYSIVFDFLLSLPFVIYTRCNTQLERPAWLYTLTEDARHLNQYLEGCWIYMVKTDSPDVPLLLRQSGRRIVSFNFIPRMAELSKPRLIVP</sequence>
<protein>
    <submittedName>
        <fullName evidence="1">Uncharacterized protein</fullName>
    </submittedName>
</protein>
<gene>
    <name evidence="1" type="ORF">J8273_8366</name>
</gene>
<proteinExistence type="predicted"/>
<evidence type="ECO:0000313" key="1">
    <source>
        <dbReference type="EMBL" id="KAG9390320.1"/>
    </source>
</evidence>
<evidence type="ECO:0000313" key="2">
    <source>
        <dbReference type="Proteomes" id="UP000717585"/>
    </source>
</evidence>
<comment type="caution">
    <text evidence="1">The sequence shown here is derived from an EMBL/GenBank/DDBJ whole genome shotgun (WGS) entry which is preliminary data.</text>
</comment>
<name>A0A8J6ARF6_9EUKA</name>
<accession>A0A8J6ARF6</accession>
<reference evidence="1" key="1">
    <citation type="submission" date="2021-05" db="EMBL/GenBank/DDBJ databases">
        <title>A free-living protist that lacks canonical eukaryotic 1 DNA replication and segregation systems.</title>
        <authorList>
            <person name="Salas-Leiva D.E."/>
            <person name="Tromer E.C."/>
            <person name="Curtis B.A."/>
            <person name="Jerlstrom-Hultqvist J."/>
            <person name="Kolisko M."/>
            <person name="Yi Z."/>
            <person name="Salas-Leiva J.S."/>
            <person name="Gallot-Lavallee L."/>
            <person name="Kops G.J.P.L."/>
            <person name="Archibald J.M."/>
            <person name="Simpson A.G.B."/>
            <person name="Roger A.J."/>
        </authorList>
    </citation>
    <scope>NUCLEOTIDE SEQUENCE</scope>
    <source>
        <strain evidence="1">BICM</strain>
    </source>
</reference>
<keyword evidence="2" id="KW-1185">Reference proteome</keyword>
<dbReference type="Proteomes" id="UP000717585">
    <property type="component" value="Unassembled WGS sequence"/>
</dbReference>
<dbReference type="AlphaFoldDB" id="A0A8J6ARF6"/>
<organism evidence="1 2">
    <name type="scientific">Carpediemonas membranifera</name>
    <dbReference type="NCBI Taxonomy" id="201153"/>
    <lineage>
        <taxon>Eukaryota</taxon>
        <taxon>Metamonada</taxon>
        <taxon>Carpediemonas-like organisms</taxon>
        <taxon>Carpediemonas</taxon>
    </lineage>
</organism>